<dbReference type="EMBL" id="JARJCW010000168">
    <property type="protein sequence ID" value="KAJ7189713.1"/>
    <property type="molecule type" value="Genomic_DNA"/>
</dbReference>
<keyword evidence="1" id="KW-0812">Transmembrane</keyword>
<proteinExistence type="predicted"/>
<evidence type="ECO:0000313" key="2">
    <source>
        <dbReference type="EMBL" id="KAJ7189713.1"/>
    </source>
</evidence>
<comment type="caution">
    <text evidence="2">The sequence shown here is derived from an EMBL/GenBank/DDBJ whole genome shotgun (WGS) entry which is preliminary data.</text>
</comment>
<reference evidence="2" key="1">
    <citation type="submission" date="2023-03" db="EMBL/GenBank/DDBJ databases">
        <title>Massive genome expansion in bonnet fungi (Mycena s.s.) driven by repeated elements and novel gene families across ecological guilds.</title>
        <authorList>
            <consortium name="Lawrence Berkeley National Laboratory"/>
            <person name="Harder C.B."/>
            <person name="Miyauchi S."/>
            <person name="Viragh M."/>
            <person name="Kuo A."/>
            <person name="Thoen E."/>
            <person name="Andreopoulos B."/>
            <person name="Lu D."/>
            <person name="Skrede I."/>
            <person name="Drula E."/>
            <person name="Henrissat B."/>
            <person name="Morin E."/>
            <person name="Kohler A."/>
            <person name="Barry K."/>
            <person name="LaButti K."/>
            <person name="Morin E."/>
            <person name="Salamov A."/>
            <person name="Lipzen A."/>
            <person name="Mereny Z."/>
            <person name="Hegedus B."/>
            <person name="Baldrian P."/>
            <person name="Stursova M."/>
            <person name="Weitz H."/>
            <person name="Taylor A."/>
            <person name="Grigoriev I.V."/>
            <person name="Nagy L.G."/>
            <person name="Martin F."/>
            <person name="Kauserud H."/>
        </authorList>
    </citation>
    <scope>NUCLEOTIDE SEQUENCE</scope>
    <source>
        <strain evidence="2">9144</strain>
    </source>
</reference>
<accession>A0AAD6ULG5</accession>
<dbReference type="Proteomes" id="UP001219525">
    <property type="component" value="Unassembled WGS sequence"/>
</dbReference>
<evidence type="ECO:0000256" key="1">
    <source>
        <dbReference type="SAM" id="Phobius"/>
    </source>
</evidence>
<gene>
    <name evidence="2" type="ORF">GGX14DRAFT_580460</name>
</gene>
<protein>
    <submittedName>
        <fullName evidence="2">Uncharacterized protein</fullName>
    </submittedName>
</protein>
<feature type="transmembrane region" description="Helical" evidence="1">
    <location>
        <begin position="45"/>
        <end position="62"/>
    </location>
</feature>
<keyword evidence="1" id="KW-1133">Transmembrane helix</keyword>
<keyword evidence="1" id="KW-0472">Membrane</keyword>
<sequence length="79" mass="8955">MPLKLHATRSKSWWTSYADTVGVGLRSPLGKVNTWLEPDTMGKVLAFWWLVFLAMFGTTELTPEMAKARYDEVVMDMGS</sequence>
<name>A0AAD6ULG5_9AGAR</name>
<keyword evidence="3" id="KW-1185">Reference proteome</keyword>
<evidence type="ECO:0000313" key="3">
    <source>
        <dbReference type="Proteomes" id="UP001219525"/>
    </source>
</evidence>
<dbReference type="AlphaFoldDB" id="A0AAD6ULG5"/>
<organism evidence="2 3">
    <name type="scientific">Mycena pura</name>
    <dbReference type="NCBI Taxonomy" id="153505"/>
    <lineage>
        <taxon>Eukaryota</taxon>
        <taxon>Fungi</taxon>
        <taxon>Dikarya</taxon>
        <taxon>Basidiomycota</taxon>
        <taxon>Agaricomycotina</taxon>
        <taxon>Agaricomycetes</taxon>
        <taxon>Agaricomycetidae</taxon>
        <taxon>Agaricales</taxon>
        <taxon>Marasmiineae</taxon>
        <taxon>Mycenaceae</taxon>
        <taxon>Mycena</taxon>
    </lineage>
</organism>